<dbReference type="EMBL" id="JAYMYQ010000005">
    <property type="protein sequence ID" value="KAK7330964.1"/>
    <property type="molecule type" value="Genomic_DNA"/>
</dbReference>
<evidence type="ECO:0000256" key="1">
    <source>
        <dbReference type="SAM" id="MobiDB-lite"/>
    </source>
</evidence>
<gene>
    <name evidence="2" type="ORF">VNO77_25171</name>
</gene>
<evidence type="ECO:0000313" key="2">
    <source>
        <dbReference type="EMBL" id="KAK7330964.1"/>
    </source>
</evidence>
<comment type="caution">
    <text evidence="2">The sequence shown here is derived from an EMBL/GenBank/DDBJ whole genome shotgun (WGS) entry which is preliminary data.</text>
</comment>
<name>A0AAN9QDC8_CANGL</name>
<protein>
    <submittedName>
        <fullName evidence="2">Uncharacterized protein</fullName>
    </submittedName>
</protein>
<accession>A0AAN9QDC8</accession>
<evidence type="ECO:0000313" key="3">
    <source>
        <dbReference type="Proteomes" id="UP001367508"/>
    </source>
</evidence>
<dbReference type="Proteomes" id="UP001367508">
    <property type="component" value="Unassembled WGS sequence"/>
</dbReference>
<keyword evidence="3" id="KW-1185">Reference proteome</keyword>
<dbReference type="AlphaFoldDB" id="A0AAN9QDC8"/>
<sequence>MVVVGARILTDPKALMKERERRNIDSDDGYGSSSSSATHALNSTLSVCCPRGHSMLDSSYLAETDTPFFSFFQYLFPQREEQQFTLWCQALKEGQSLAKHCWSSHMVRKPEKEVEAVR</sequence>
<proteinExistence type="predicted"/>
<organism evidence="2 3">
    <name type="scientific">Canavalia gladiata</name>
    <name type="common">Sword bean</name>
    <name type="synonym">Dolichos gladiatus</name>
    <dbReference type="NCBI Taxonomy" id="3824"/>
    <lineage>
        <taxon>Eukaryota</taxon>
        <taxon>Viridiplantae</taxon>
        <taxon>Streptophyta</taxon>
        <taxon>Embryophyta</taxon>
        <taxon>Tracheophyta</taxon>
        <taxon>Spermatophyta</taxon>
        <taxon>Magnoliopsida</taxon>
        <taxon>eudicotyledons</taxon>
        <taxon>Gunneridae</taxon>
        <taxon>Pentapetalae</taxon>
        <taxon>rosids</taxon>
        <taxon>fabids</taxon>
        <taxon>Fabales</taxon>
        <taxon>Fabaceae</taxon>
        <taxon>Papilionoideae</taxon>
        <taxon>50 kb inversion clade</taxon>
        <taxon>NPAAA clade</taxon>
        <taxon>indigoferoid/millettioid clade</taxon>
        <taxon>Phaseoleae</taxon>
        <taxon>Canavalia</taxon>
    </lineage>
</organism>
<reference evidence="2 3" key="1">
    <citation type="submission" date="2024-01" db="EMBL/GenBank/DDBJ databases">
        <title>The genomes of 5 underutilized Papilionoideae crops provide insights into root nodulation and disease resistanc.</title>
        <authorList>
            <person name="Jiang F."/>
        </authorList>
    </citation>
    <scope>NUCLEOTIDE SEQUENCE [LARGE SCALE GENOMIC DNA]</scope>
    <source>
        <strain evidence="2">LVBAO_FW01</strain>
        <tissue evidence="2">Leaves</tissue>
    </source>
</reference>
<feature type="region of interest" description="Disordered" evidence="1">
    <location>
        <begin position="18"/>
        <end position="38"/>
    </location>
</feature>